<dbReference type="SMART" id="SM00382">
    <property type="entry name" value="AAA"/>
    <property type="match status" value="1"/>
</dbReference>
<comment type="caution">
    <text evidence="6">The sequence shown here is derived from an EMBL/GenBank/DDBJ whole genome shotgun (WGS) entry which is preliminary data.</text>
</comment>
<dbReference type="InterPro" id="IPR050153">
    <property type="entry name" value="Metal_Ion_Import_ABC"/>
</dbReference>
<evidence type="ECO:0000256" key="3">
    <source>
        <dbReference type="ARBA" id="ARBA00022741"/>
    </source>
</evidence>
<feature type="domain" description="ABC transporter" evidence="5">
    <location>
        <begin position="8"/>
        <end position="248"/>
    </location>
</feature>
<keyword evidence="3" id="KW-0547">Nucleotide-binding</keyword>
<dbReference type="PANTHER" id="PTHR42734">
    <property type="entry name" value="METAL TRANSPORT SYSTEM ATP-BINDING PROTEIN TM_0124-RELATED"/>
    <property type="match status" value="1"/>
</dbReference>
<dbReference type="GO" id="GO:0005524">
    <property type="term" value="F:ATP binding"/>
    <property type="evidence" value="ECO:0007669"/>
    <property type="project" value="UniProtKB-KW"/>
</dbReference>
<comment type="similarity">
    <text evidence="1">Belongs to the ABC transporter superfamily.</text>
</comment>
<dbReference type="PROSITE" id="PS50893">
    <property type="entry name" value="ABC_TRANSPORTER_2"/>
    <property type="match status" value="1"/>
</dbReference>
<dbReference type="GO" id="GO:0016887">
    <property type="term" value="F:ATP hydrolysis activity"/>
    <property type="evidence" value="ECO:0007669"/>
    <property type="project" value="InterPro"/>
</dbReference>
<evidence type="ECO:0000313" key="7">
    <source>
        <dbReference type="Proteomes" id="UP000009877"/>
    </source>
</evidence>
<evidence type="ECO:0000256" key="2">
    <source>
        <dbReference type="ARBA" id="ARBA00022448"/>
    </source>
</evidence>
<keyword evidence="4 6" id="KW-0067">ATP-binding</keyword>
<evidence type="ECO:0000259" key="5">
    <source>
        <dbReference type="PROSITE" id="PS50893"/>
    </source>
</evidence>
<name>M2XFD0_9MICC</name>
<sequence length="264" mass="28544">MAAMSAALSMTEVDLVRSGKNLLEQVSWSVQDSERWVVLGPNGAGKSTLLSLASARQHPTRGTVEILDETLGRVDVFELRPRIGLTSSHLADQIPGGETVADVVLTAAYGVAGRWREHYDEADTERAAQLLSDWNLQGLADRKFGSLSSGEKKRVLIARALMTDPEILLLDEPASGLDVAGREDLVTRLDELAASELAPAVVMVTHHLEEVPPNFTHALLLSEGRVVAAGPVGEVMTQSNLSETFGMPLKLVRVGDRFAAFRRD</sequence>
<proteinExistence type="inferred from homology"/>
<organism evidence="6 7">
    <name type="scientific">Kocuria palustris PEL</name>
    <dbReference type="NCBI Taxonomy" id="1236550"/>
    <lineage>
        <taxon>Bacteria</taxon>
        <taxon>Bacillati</taxon>
        <taxon>Actinomycetota</taxon>
        <taxon>Actinomycetes</taxon>
        <taxon>Micrococcales</taxon>
        <taxon>Micrococcaceae</taxon>
        <taxon>Kocuria</taxon>
    </lineage>
</organism>
<accession>M2XFD0</accession>
<evidence type="ECO:0000256" key="1">
    <source>
        <dbReference type="ARBA" id="ARBA00005417"/>
    </source>
</evidence>
<dbReference type="AlphaFoldDB" id="M2XFD0"/>
<dbReference type="InterPro" id="IPR027417">
    <property type="entry name" value="P-loop_NTPase"/>
</dbReference>
<dbReference type="STRING" id="71999.KPaMU14_06305"/>
<dbReference type="FunFam" id="3.40.50.300:FF:001031">
    <property type="entry name" value="Iron ABC transporter ATP-binding protein"/>
    <property type="match status" value="1"/>
</dbReference>
<gene>
    <name evidence="6" type="ORF">C884_00006</name>
</gene>
<dbReference type="Pfam" id="PF00005">
    <property type="entry name" value="ABC_tran"/>
    <property type="match status" value="1"/>
</dbReference>
<reference evidence="6 7" key="1">
    <citation type="journal article" date="2014" name="Genome Announc.">
        <title>Draft Genome Sequence of Kocuria palustris PEL.</title>
        <authorList>
            <person name="Sharma G."/>
            <person name="Khatri I."/>
            <person name="Subramanian S."/>
        </authorList>
    </citation>
    <scope>NUCLEOTIDE SEQUENCE [LARGE SCALE GENOMIC DNA]</scope>
    <source>
        <strain evidence="6 7">PEL</strain>
    </source>
</reference>
<dbReference type="SUPFAM" id="SSF52540">
    <property type="entry name" value="P-loop containing nucleoside triphosphate hydrolases"/>
    <property type="match status" value="1"/>
</dbReference>
<protein>
    <submittedName>
        <fullName evidence="6">ABC transporter, ATP-binding protein</fullName>
    </submittedName>
</protein>
<dbReference type="Proteomes" id="UP000009877">
    <property type="component" value="Unassembled WGS sequence"/>
</dbReference>
<evidence type="ECO:0000256" key="4">
    <source>
        <dbReference type="ARBA" id="ARBA00022840"/>
    </source>
</evidence>
<dbReference type="PROSITE" id="PS00211">
    <property type="entry name" value="ABC_TRANSPORTER_1"/>
    <property type="match status" value="1"/>
</dbReference>
<dbReference type="InterPro" id="IPR003439">
    <property type="entry name" value="ABC_transporter-like_ATP-bd"/>
</dbReference>
<evidence type="ECO:0000313" key="6">
    <source>
        <dbReference type="EMBL" id="EME37811.1"/>
    </source>
</evidence>
<keyword evidence="2" id="KW-0813">Transport</keyword>
<dbReference type="PANTHER" id="PTHR42734:SF5">
    <property type="entry name" value="IRON TRANSPORT SYSTEM ATP-BINDING PROTEIN HI_0361-RELATED"/>
    <property type="match status" value="1"/>
</dbReference>
<dbReference type="InterPro" id="IPR003593">
    <property type="entry name" value="AAA+_ATPase"/>
</dbReference>
<dbReference type="InterPro" id="IPR017871">
    <property type="entry name" value="ABC_transporter-like_CS"/>
</dbReference>
<dbReference type="EMBL" id="ANHZ02000001">
    <property type="protein sequence ID" value="EME37811.1"/>
    <property type="molecule type" value="Genomic_DNA"/>
</dbReference>
<dbReference type="Gene3D" id="3.40.50.300">
    <property type="entry name" value="P-loop containing nucleotide triphosphate hydrolases"/>
    <property type="match status" value="1"/>
</dbReference>
<keyword evidence="7" id="KW-1185">Reference proteome</keyword>